<dbReference type="InterPro" id="IPR017853">
    <property type="entry name" value="GH"/>
</dbReference>
<accession>A0A8S9XJ47</accession>
<name>A0A8S9XJ47_APOLU</name>
<proteinExistence type="inferred from homology"/>
<keyword evidence="5" id="KW-0812">Transmembrane</keyword>
<evidence type="ECO:0000259" key="6">
    <source>
        <dbReference type="Pfam" id="PF00728"/>
    </source>
</evidence>
<evidence type="ECO:0000313" key="8">
    <source>
        <dbReference type="Proteomes" id="UP000466442"/>
    </source>
</evidence>
<dbReference type="InterPro" id="IPR038901">
    <property type="entry name" value="HEXDC-like"/>
</dbReference>
<dbReference type="OrthoDB" id="10023921at2759"/>
<keyword evidence="4" id="KW-0378">Hydrolase</keyword>
<dbReference type="PANTHER" id="PTHR21040">
    <property type="entry name" value="BCDNA.GH04120"/>
    <property type="match status" value="1"/>
</dbReference>
<evidence type="ECO:0000256" key="3">
    <source>
        <dbReference type="ARBA" id="ARBA00012663"/>
    </source>
</evidence>
<evidence type="ECO:0000313" key="7">
    <source>
        <dbReference type="EMBL" id="KAF6209070.1"/>
    </source>
</evidence>
<evidence type="ECO:0000256" key="4">
    <source>
        <dbReference type="ARBA" id="ARBA00022801"/>
    </source>
</evidence>
<dbReference type="SUPFAM" id="SSF51445">
    <property type="entry name" value="(Trans)glycosidases"/>
    <property type="match status" value="1"/>
</dbReference>
<keyword evidence="5" id="KW-1133">Transmembrane helix</keyword>
<reference evidence="7" key="1">
    <citation type="journal article" date="2021" name="Mol. Ecol. Resour.">
        <title>Apolygus lucorum genome provides insights into omnivorousness and mesophyll feeding.</title>
        <authorList>
            <person name="Liu Y."/>
            <person name="Liu H."/>
            <person name="Wang H."/>
            <person name="Huang T."/>
            <person name="Liu B."/>
            <person name="Yang B."/>
            <person name="Yin L."/>
            <person name="Li B."/>
            <person name="Zhang Y."/>
            <person name="Zhang S."/>
            <person name="Jiang F."/>
            <person name="Zhang X."/>
            <person name="Ren Y."/>
            <person name="Wang B."/>
            <person name="Wang S."/>
            <person name="Lu Y."/>
            <person name="Wu K."/>
            <person name="Fan W."/>
            <person name="Wang G."/>
        </authorList>
    </citation>
    <scope>NUCLEOTIDE SEQUENCE</scope>
    <source>
        <strain evidence="7">12Hb</strain>
    </source>
</reference>
<evidence type="ECO:0000256" key="5">
    <source>
        <dbReference type="SAM" id="Phobius"/>
    </source>
</evidence>
<sequence>MANICKHLKGRRVLQICLLATGLVIFAVFYNKTRLLLPEDDIEGGSDYFDTRGYAKADQHVNFNKETSSDKSANKLKEALGSHRIVHLDLKGAVPKVSYFSQLFPFIRKLGGTGILIEYEDTFPFHSADIAGGHAYSRNDIEEILRYANESQLTVIPLIQTFGHLEFALKLESYKHLRESQKYPQAICPSKNESIKFLYNMIDEVIELHKGVEYLHIGCDEVYQLGLCQDCQTKLLAESWSPQELFLDHVSRMAKYIKQKYPSVNVLIWDDELRNIPLELLTSWKLGHLVEPVIWKYTGDVEADLHEEIWRKYAKLFSRMWFATAFKGAKSPDAITNSISLYLENHRSWVKLIKKYSKTLKFRGGILTGWQRYDHFSVLCELLPVSIPSLAVNLIYLGSDSKSDLVELTSIAQTMCRCDSNPVLTLNNYLVHCVFPGSRLFHAVSHLSQVFDQIDVLKKSSPYKGWLTLYNRNRSFSAPSHVEEASNELINLYSDVLSLERDIEEAMDSIYKADTFVEWSSTYIQPVKDELKAVVQARDRLLAVDSWPKRPLDCVEDLLSGITVST</sequence>
<dbReference type="GO" id="GO:0004563">
    <property type="term" value="F:beta-N-acetylhexosaminidase activity"/>
    <property type="evidence" value="ECO:0007669"/>
    <property type="project" value="UniProtKB-EC"/>
</dbReference>
<comment type="catalytic activity">
    <reaction evidence="1">
        <text>Hydrolysis of terminal non-reducing N-acetyl-D-hexosamine residues in N-acetyl-beta-D-hexosaminides.</text>
        <dbReference type="EC" id="3.2.1.52"/>
    </reaction>
</comment>
<dbReference type="GO" id="GO:0005975">
    <property type="term" value="P:carbohydrate metabolic process"/>
    <property type="evidence" value="ECO:0007669"/>
    <property type="project" value="InterPro"/>
</dbReference>
<dbReference type="EC" id="3.2.1.52" evidence="3"/>
<feature type="transmembrane region" description="Helical" evidence="5">
    <location>
        <begin position="12"/>
        <end position="30"/>
    </location>
</feature>
<keyword evidence="8" id="KW-1185">Reference proteome</keyword>
<feature type="domain" description="Glycoside hydrolase family 20 catalytic" evidence="6">
    <location>
        <begin position="132"/>
        <end position="277"/>
    </location>
</feature>
<dbReference type="Pfam" id="PF00728">
    <property type="entry name" value="Glyco_hydro_20"/>
    <property type="match status" value="1"/>
</dbReference>
<dbReference type="EMBL" id="WIXP02000006">
    <property type="protein sequence ID" value="KAF6209070.1"/>
    <property type="molecule type" value="Genomic_DNA"/>
</dbReference>
<dbReference type="PANTHER" id="PTHR21040:SF8">
    <property type="entry name" value="BCDNA.GH04120"/>
    <property type="match status" value="1"/>
</dbReference>
<dbReference type="Proteomes" id="UP000466442">
    <property type="component" value="Unassembled WGS sequence"/>
</dbReference>
<keyword evidence="5" id="KW-0472">Membrane</keyword>
<evidence type="ECO:0000256" key="1">
    <source>
        <dbReference type="ARBA" id="ARBA00001231"/>
    </source>
</evidence>
<comment type="caution">
    <text evidence="7">The sequence shown here is derived from an EMBL/GenBank/DDBJ whole genome shotgun (WGS) entry which is preliminary data.</text>
</comment>
<dbReference type="InterPro" id="IPR015883">
    <property type="entry name" value="Glyco_hydro_20_cat"/>
</dbReference>
<dbReference type="CDD" id="cd06565">
    <property type="entry name" value="GH20_GcnA-like"/>
    <property type="match status" value="1"/>
</dbReference>
<gene>
    <name evidence="7" type="ORF">GE061_014813</name>
</gene>
<evidence type="ECO:0000256" key="2">
    <source>
        <dbReference type="ARBA" id="ARBA00006285"/>
    </source>
</evidence>
<dbReference type="Gene3D" id="3.20.20.80">
    <property type="entry name" value="Glycosidases"/>
    <property type="match status" value="1"/>
</dbReference>
<protein>
    <recommendedName>
        <fullName evidence="3">beta-N-acetylhexosaminidase</fullName>
        <ecNumber evidence="3">3.2.1.52</ecNumber>
    </recommendedName>
</protein>
<comment type="similarity">
    <text evidence="2">Belongs to the glycosyl hydrolase 20 family.</text>
</comment>
<dbReference type="AlphaFoldDB" id="A0A8S9XJ47"/>
<organism evidence="7 8">
    <name type="scientific">Apolygus lucorum</name>
    <name type="common">Small green plant bug</name>
    <name type="synonym">Lygocoris lucorum</name>
    <dbReference type="NCBI Taxonomy" id="248454"/>
    <lineage>
        <taxon>Eukaryota</taxon>
        <taxon>Metazoa</taxon>
        <taxon>Ecdysozoa</taxon>
        <taxon>Arthropoda</taxon>
        <taxon>Hexapoda</taxon>
        <taxon>Insecta</taxon>
        <taxon>Pterygota</taxon>
        <taxon>Neoptera</taxon>
        <taxon>Paraneoptera</taxon>
        <taxon>Hemiptera</taxon>
        <taxon>Heteroptera</taxon>
        <taxon>Panheteroptera</taxon>
        <taxon>Cimicomorpha</taxon>
        <taxon>Miridae</taxon>
        <taxon>Mirini</taxon>
        <taxon>Apolygus</taxon>
    </lineage>
</organism>